<dbReference type="PANTHER" id="PTHR10799">
    <property type="entry name" value="SNF2/RAD54 HELICASE FAMILY"/>
    <property type="match status" value="1"/>
</dbReference>
<dbReference type="SMART" id="SM00487">
    <property type="entry name" value="DEXDc"/>
    <property type="match status" value="1"/>
</dbReference>
<organism evidence="5 6">
    <name type="scientific">Aliikangiella coralliicola</name>
    <dbReference type="NCBI Taxonomy" id="2592383"/>
    <lineage>
        <taxon>Bacteria</taxon>
        <taxon>Pseudomonadati</taxon>
        <taxon>Pseudomonadota</taxon>
        <taxon>Gammaproteobacteria</taxon>
        <taxon>Oceanospirillales</taxon>
        <taxon>Pleioneaceae</taxon>
        <taxon>Aliikangiella</taxon>
    </lineage>
</organism>
<evidence type="ECO:0000313" key="6">
    <source>
        <dbReference type="Proteomes" id="UP000315439"/>
    </source>
</evidence>
<evidence type="ECO:0000313" key="5">
    <source>
        <dbReference type="EMBL" id="TQV88303.1"/>
    </source>
</evidence>
<evidence type="ECO:0000256" key="2">
    <source>
        <dbReference type="ARBA" id="ARBA00022806"/>
    </source>
</evidence>
<evidence type="ECO:0000259" key="3">
    <source>
        <dbReference type="PROSITE" id="PS51192"/>
    </source>
</evidence>
<keyword evidence="2 5" id="KW-0347">Helicase</keyword>
<name>A0A545UFY5_9GAMM</name>
<protein>
    <submittedName>
        <fullName evidence="5">DEAD/DEAH box helicase</fullName>
    </submittedName>
</protein>
<dbReference type="EMBL" id="VIKS01000004">
    <property type="protein sequence ID" value="TQV88303.1"/>
    <property type="molecule type" value="Genomic_DNA"/>
</dbReference>
<dbReference type="Pfam" id="PF00271">
    <property type="entry name" value="Helicase_C"/>
    <property type="match status" value="1"/>
</dbReference>
<dbReference type="PROSITE" id="PS51192">
    <property type="entry name" value="HELICASE_ATP_BIND_1"/>
    <property type="match status" value="1"/>
</dbReference>
<dbReference type="AlphaFoldDB" id="A0A545UFY5"/>
<sequence length="962" mass="110717">MSFLAQLRQKNPEANQGLTVCYRFEAVQFDSLSLSLGLAELRQGQLVEAGKNYVIQREHLQHPPPFIAQSDLTILKQLVEADPLWHQTDEGYLPLTCYEPLLTEILATGRCFIRLSDGSWQKLVCGENISVQLNWILKSDGHYQLSWQQVSPCETAMMLLSVDRSLTAAIAYSESSNRLHLTSHPYRPEAIKLLNHICQKIPAAEVEKFLADHQSQWDKLALPLPTLLPITECPAEISPVLLFQSVKNQQLSPTREEQVSLAFRYEGDNFCQWIGYDADDYALDYWNGKNVRRFRRNREQEDKYLKQLSNTMSALENIRPGVWKTDTSEVWRHLLTEAREALINAGFQFLVEKGFKHHYVIANDWQVMARESGASHFELELLLGVEQDTLNLFALLDQLQEFNRHQSILTLSDGRMLLLPAEQVNGIMDELGDLLGQQSGTLQLPKNQLNRLESFDQQLPEKTQWKSGLEYLDLAKSLYQTPRLLEKIQKGVNATLRPYQWLGICWFQHLKRHGVSGLLADDMGLGKTLQTLVHLNLEQQQNQLTKPALIVAPTSLLHNWRAEIKKFTPNLSHMVIHGAKRHQQWKKIKDFDVLITSYQLVVKDLERWLQQDFSWIVLDEAQQIKNPRTQISQALKQLQSDNRLCLSGTPVENHLGELWSVLEFLMPGCLGSQKEFKHYYRKPIEKDADQKRMAQLQQRIAPFMLRRTKEQVATDLPAKTEIYQHIQLNDDQQFFYEQQKEFGQSEIEQQLEETTHGGQKQILLLTALLKLRQVCCDPALVGEPEISSSKREHCIDMLEELVAEGRAILVFSQFTSMLDLLGEDLDKLNIDYLKLTGQSQNRQKIVEAFQRGEAPVFLISLKAGGVGLNLTRADTVIHYDPWWNLAAEQQATDRAHRIGQDKPVFVYKLITENTIEEKIAQLQKYKAQISQHINHQAQLSGEQFALKLEDLMSLWKQEIKTT</sequence>
<dbReference type="InterPro" id="IPR014001">
    <property type="entry name" value="Helicase_ATP-bd"/>
</dbReference>
<keyword evidence="2 5" id="KW-0547">Nucleotide-binding</keyword>
<dbReference type="GO" id="GO:0016787">
    <property type="term" value="F:hydrolase activity"/>
    <property type="evidence" value="ECO:0007669"/>
    <property type="project" value="UniProtKB-KW"/>
</dbReference>
<dbReference type="Pfam" id="PF00176">
    <property type="entry name" value="SNF2-rel_dom"/>
    <property type="match status" value="1"/>
</dbReference>
<keyword evidence="1" id="KW-0378">Hydrolase</keyword>
<keyword evidence="6" id="KW-1185">Reference proteome</keyword>
<dbReference type="InterPro" id="IPR049730">
    <property type="entry name" value="SNF2/RAD54-like_C"/>
</dbReference>
<comment type="caution">
    <text evidence="5">The sequence shown here is derived from an EMBL/GenBank/DDBJ whole genome shotgun (WGS) entry which is preliminary data.</text>
</comment>
<dbReference type="Gene3D" id="3.40.50.10810">
    <property type="entry name" value="Tandem AAA-ATPase domain"/>
    <property type="match status" value="1"/>
</dbReference>
<dbReference type="CDD" id="cd18012">
    <property type="entry name" value="DEXQc_arch_SWI2_SNF2"/>
    <property type="match status" value="1"/>
</dbReference>
<proteinExistence type="predicted"/>
<dbReference type="InterPro" id="IPR027417">
    <property type="entry name" value="P-loop_NTPase"/>
</dbReference>
<dbReference type="Gene3D" id="3.40.50.300">
    <property type="entry name" value="P-loop containing nucleotide triphosphate hydrolases"/>
    <property type="match status" value="1"/>
</dbReference>
<dbReference type="CDD" id="cd18793">
    <property type="entry name" value="SF2_C_SNF"/>
    <property type="match status" value="1"/>
</dbReference>
<dbReference type="InterPro" id="IPR000330">
    <property type="entry name" value="SNF2_N"/>
</dbReference>
<reference evidence="5 6" key="1">
    <citation type="submission" date="2019-07" db="EMBL/GenBank/DDBJ databases">
        <title>Draft genome for Aliikangiella sp. M105.</title>
        <authorList>
            <person name="Wang G."/>
        </authorList>
    </citation>
    <scope>NUCLEOTIDE SEQUENCE [LARGE SCALE GENOMIC DNA]</scope>
    <source>
        <strain evidence="5 6">M105</strain>
    </source>
</reference>
<dbReference type="GO" id="GO:0004386">
    <property type="term" value="F:helicase activity"/>
    <property type="evidence" value="ECO:0007669"/>
    <property type="project" value="UniProtKB-KW"/>
</dbReference>
<gene>
    <name evidence="5" type="ORF">FLL46_07185</name>
</gene>
<evidence type="ECO:0000256" key="1">
    <source>
        <dbReference type="ARBA" id="ARBA00022801"/>
    </source>
</evidence>
<evidence type="ECO:0000259" key="4">
    <source>
        <dbReference type="PROSITE" id="PS51194"/>
    </source>
</evidence>
<accession>A0A545UFY5</accession>
<keyword evidence="2 5" id="KW-0067">ATP-binding</keyword>
<dbReference type="GO" id="GO:0005524">
    <property type="term" value="F:ATP binding"/>
    <property type="evidence" value="ECO:0007669"/>
    <property type="project" value="InterPro"/>
</dbReference>
<dbReference type="SUPFAM" id="SSF52540">
    <property type="entry name" value="P-loop containing nucleoside triphosphate hydrolases"/>
    <property type="match status" value="2"/>
</dbReference>
<dbReference type="SMART" id="SM00490">
    <property type="entry name" value="HELICc"/>
    <property type="match status" value="1"/>
</dbReference>
<dbReference type="InterPro" id="IPR038718">
    <property type="entry name" value="SNF2-like_sf"/>
</dbReference>
<dbReference type="InterPro" id="IPR001650">
    <property type="entry name" value="Helicase_C-like"/>
</dbReference>
<dbReference type="Proteomes" id="UP000315439">
    <property type="component" value="Unassembled WGS sequence"/>
</dbReference>
<feature type="domain" description="Helicase C-terminal" evidence="4">
    <location>
        <begin position="796"/>
        <end position="952"/>
    </location>
</feature>
<dbReference type="OrthoDB" id="9760715at2"/>
<dbReference type="PROSITE" id="PS51194">
    <property type="entry name" value="HELICASE_CTER"/>
    <property type="match status" value="1"/>
</dbReference>
<feature type="domain" description="Helicase ATP-binding" evidence="3">
    <location>
        <begin position="508"/>
        <end position="668"/>
    </location>
</feature>